<dbReference type="AlphaFoldDB" id="A0A1I7V3Z2"/>
<dbReference type="PANTHER" id="PTHR33332">
    <property type="entry name" value="REVERSE TRANSCRIPTASE DOMAIN-CONTAINING PROTEIN"/>
    <property type="match status" value="1"/>
</dbReference>
<dbReference type="WBParaSite" id="Csp11.Scaffold630.g22159.t1">
    <property type="protein sequence ID" value="Csp11.Scaffold630.g22159.t1"/>
    <property type="gene ID" value="Csp11.Scaffold630.g22159"/>
</dbReference>
<evidence type="ECO:0000313" key="1">
    <source>
        <dbReference type="Proteomes" id="UP000095282"/>
    </source>
</evidence>
<organism evidence="1 2">
    <name type="scientific">Caenorhabditis tropicalis</name>
    <dbReference type="NCBI Taxonomy" id="1561998"/>
    <lineage>
        <taxon>Eukaryota</taxon>
        <taxon>Metazoa</taxon>
        <taxon>Ecdysozoa</taxon>
        <taxon>Nematoda</taxon>
        <taxon>Chromadorea</taxon>
        <taxon>Rhabditida</taxon>
        <taxon>Rhabditina</taxon>
        <taxon>Rhabditomorpha</taxon>
        <taxon>Rhabditoidea</taxon>
        <taxon>Rhabditidae</taxon>
        <taxon>Peloderinae</taxon>
        <taxon>Caenorhabditis</taxon>
    </lineage>
</organism>
<accession>A0A1I7V3Z2</accession>
<evidence type="ECO:0000313" key="2">
    <source>
        <dbReference type="WBParaSite" id="Csp11.Scaffold630.g22159.t1"/>
    </source>
</evidence>
<dbReference type="eggNOG" id="KOG1075">
    <property type="taxonomic scope" value="Eukaryota"/>
</dbReference>
<reference evidence="2" key="1">
    <citation type="submission" date="2016-11" db="UniProtKB">
        <authorList>
            <consortium name="WormBaseParasite"/>
        </authorList>
    </citation>
    <scope>IDENTIFICATION</scope>
</reference>
<name>A0A1I7V3Z2_9PELO</name>
<protein>
    <submittedName>
        <fullName evidence="2">NR LBD domain-containing protein</fullName>
    </submittedName>
</protein>
<keyword evidence="1" id="KW-1185">Reference proteome</keyword>
<sequence>MHIDSDLEILEDWCDKWQMSVAPTKCEAISFFHKKRLNNTNNQFSINDERLPTVEKIRDLGVILNSSLTFSDHFATTLRKAHQRINIFFNVLRRSKMDIFVKCFIIYIRPILEYGTIVSSPVIKEQIKLLEGVQKSFLYRCCKKFNFPYVSYFDCLREYNLESLEYRRLISDLVFMYKTLVSREVDIAHNLFISPHYHNCLRRHSYYI</sequence>
<dbReference type="PRINTS" id="PR01345">
    <property type="entry name" value="CERVTRCPTASE"/>
</dbReference>
<dbReference type="Proteomes" id="UP000095282">
    <property type="component" value="Unplaced"/>
</dbReference>
<proteinExistence type="predicted"/>